<sequence length="152" mass="16432">VLSLENSIRLLAQIYDVQSKSFSRTIAEQFCNEDDVEGACCNVQFEDDHSGLAIAELGICASSFTLSSPSISNCGERSRGMRFLSFLENSSNGQRSNHGAVISTSIGCSLTLSTSSMSVAHHLSTISSVARFLITSFDCFLRYSLANRSIAQ</sequence>
<dbReference type="Proteomes" id="UP001432027">
    <property type="component" value="Unassembled WGS sequence"/>
</dbReference>
<organism evidence="1 2">
    <name type="scientific">Pristionchus entomophagus</name>
    <dbReference type="NCBI Taxonomy" id="358040"/>
    <lineage>
        <taxon>Eukaryota</taxon>
        <taxon>Metazoa</taxon>
        <taxon>Ecdysozoa</taxon>
        <taxon>Nematoda</taxon>
        <taxon>Chromadorea</taxon>
        <taxon>Rhabditida</taxon>
        <taxon>Rhabditina</taxon>
        <taxon>Diplogasteromorpha</taxon>
        <taxon>Diplogasteroidea</taxon>
        <taxon>Neodiplogasteridae</taxon>
        <taxon>Pristionchus</taxon>
    </lineage>
</organism>
<gene>
    <name evidence="1" type="ORF">PENTCL1PPCAC_20198</name>
</gene>
<evidence type="ECO:0000313" key="1">
    <source>
        <dbReference type="EMBL" id="GMS98023.1"/>
    </source>
</evidence>
<dbReference type="EMBL" id="BTSX01000005">
    <property type="protein sequence ID" value="GMS98023.1"/>
    <property type="molecule type" value="Genomic_DNA"/>
</dbReference>
<feature type="non-terminal residue" evidence="1">
    <location>
        <position position="1"/>
    </location>
</feature>
<reference evidence="1" key="1">
    <citation type="submission" date="2023-10" db="EMBL/GenBank/DDBJ databases">
        <title>Genome assembly of Pristionchus species.</title>
        <authorList>
            <person name="Yoshida K."/>
            <person name="Sommer R.J."/>
        </authorList>
    </citation>
    <scope>NUCLEOTIDE SEQUENCE</scope>
    <source>
        <strain evidence="1">RS0144</strain>
    </source>
</reference>
<evidence type="ECO:0000313" key="2">
    <source>
        <dbReference type="Proteomes" id="UP001432027"/>
    </source>
</evidence>
<accession>A0AAV5TU57</accession>
<keyword evidence="2" id="KW-1185">Reference proteome</keyword>
<name>A0AAV5TU57_9BILA</name>
<protein>
    <recommendedName>
        <fullName evidence="3">Ribosomal protein</fullName>
    </recommendedName>
</protein>
<evidence type="ECO:0008006" key="3">
    <source>
        <dbReference type="Google" id="ProtNLM"/>
    </source>
</evidence>
<proteinExistence type="predicted"/>
<comment type="caution">
    <text evidence="1">The sequence shown here is derived from an EMBL/GenBank/DDBJ whole genome shotgun (WGS) entry which is preliminary data.</text>
</comment>
<dbReference type="AlphaFoldDB" id="A0AAV5TU57"/>